<organism evidence="2 3">
    <name type="scientific">Zymoseptoria tritici (strain CBS 115943 / IPO323)</name>
    <name type="common">Speckled leaf blotch fungus</name>
    <name type="synonym">Septoria tritici</name>
    <dbReference type="NCBI Taxonomy" id="336722"/>
    <lineage>
        <taxon>Eukaryota</taxon>
        <taxon>Fungi</taxon>
        <taxon>Dikarya</taxon>
        <taxon>Ascomycota</taxon>
        <taxon>Pezizomycotina</taxon>
        <taxon>Dothideomycetes</taxon>
        <taxon>Dothideomycetidae</taxon>
        <taxon>Mycosphaerellales</taxon>
        <taxon>Mycosphaerellaceae</taxon>
        <taxon>Zymoseptoria</taxon>
    </lineage>
</organism>
<dbReference type="AlphaFoldDB" id="F9XCI0"/>
<name>F9XCI0_ZYMTI</name>
<feature type="signal peptide" evidence="1">
    <location>
        <begin position="1"/>
        <end position="18"/>
    </location>
</feature>
<dbReference type="InParanoid" id="F9XCI0"/>
<proteinExistence type="predicted"/>
<keyword evidence="1" id="KW-0732">Signal</keyword>
<feature type="chain" id="PRO_5003395597" evidence="1">
    <location>
        <begin position="19"/>
        <end position="189"/>
    </location>
</feature>
<evidence type="ECO:0000313" key="2">
    <source>
        <dbReference type="EMBL" id="EGP87591.1"/>
    </source>
</evidence>
<protein>
    <submittedName>
        <fullName evidence="2">Uncharacterized protein</fullName>
    </submittedName>
</protein>
<dbReference type="GeneID" id="13393982"/>
<gene>
    <name evidence="2" type="ORF">MYCGRDRAFT_93246</name>
</gene>
<dbReference type="KEGG" id="ztr:MYCGRDRAFT_93246"/>
<dbReference type="Proteomes" id="UP000008062">
    <property type="component" value="Chromosome 5"/>
</dbReference>
<keyword evidence="3" id="KW-1185">Reference proteome</keyword>
<dbReference type="RefSeq" id="XP_003852615.1">
    <property type="nucleotide sequence ID" value="XM_003852567.1"/>
</dbReference>
<evidence type="ECO:0000313" key="3">
    <source>
        <dbReference type="Proteomes" id="UP000008062"/>
    </source>
</evidence>
<dbReference type="EMBL" id="CM001200">
    <property type="protein sequence ID" value="EGP87591.1"/>
    <property type="molecule type" value="Genomic_DNA"/>
</dbReference>
<evidence type="ECO:0000256" key="1">
    <source>
        <dbReference type="SAM" id="SignalP"/>
    </source>
</evidence>
<dbReference type="HOGENOM" id="CLU_1435501_0_0_1"/>
<reference evidence="2 3" key="1">
    <citation type="journal article" date="2011" name="PLoS Genet.">
        <title>Finished genome of the fungal wheat pathogen Mycosphaerella graminicola reveals dispensome structure, chromosome plasticity, and stealth pathogenesis.</title>
        <authorList>
            <person name="Goodwin S.B."/>
            <person name="Ben M'barek S."/>
            <person name="Dhillon B."/>
            <person name="Wittenberg A.H.J."/>
            <person name="Crane C.F."/>
            <person name="Hane J.K."/>
            <person name="Foster A.J."/>
            <person name="Van der Lee T.A.J."/>
            <person name="Grimwood J."/>
            <person name="Aerts A."/>
            <person name="Antoniw J."/>
            <person name="Bailey A."/>
            <person name="Bluhm B."/>
            <person name="Bowler J."/>
            <person name="Bristow J."/>
            <person name="van der Burgt A."/>
            <person name="Canto-Canche B."/>
            <person name="Churchill A.C.L."/>
            <person name="Conde-Ferraez L."/>
            <person name="Cools H.J."/>
            <person name="Coutinho P.M."/>
            <person name="Csukai M."/>
            <person name="Dehal P."/>
            <person name="De Wit P."/>
            <person name="Donzelli B."/>
            <person name="van de Geest H.C."/>
            <person name="van Ham R.C.H.J."/>
            <person name="Hammond-Kosack K.E."/>
            <person name="Henrissat B."/>
            <person name="Kilian A."/>
            <person name="Kobayashi A.K."/>
            <person name="Koopmann E."/>
            <person name="Kourmpetis Y."/>
            <person name="Kuzniar A."/>
            <person name="Lindquist E."/>
            <person name="Lombard V."/>
            <person name="Maliepaard C."/>
            <person name="Martins N."/>
            <person name="Mehrabi R."/>
            <person name="Nap J.P.H."/>
            <person name="Ponomarenko A."/>
            <person name="Rudd J.J."/>
            <person name="Salamov A."/>
            <person name="Schmutz J."/>
            <person name="Schouten H.J."/>
            <person name="Shapiro H."/>
            <person name="Stergiopoulos I."/>
            <person name="Torriani S.F.F."/>
            <person name="Tu H."/>
            <person name="de Vries R.P."/>
            <person name="Waalwijk C."/>
            <person name="Ware S.B."/>
            <person name="Wiebenga A."/>
            <person name="Zwiers L.-H."/>
            <person name="Oliver R.P."/>
            <person name="Grigoriev I.V."/>
            <person name="Kema G.H.J."/>
        </authorList>
    </citation>
    <scope>NUCLEOTIDE SEQUENCE [LARGE SCALE GENOMIC DNA]</scope>
    <source>
        <strain evidence="3">CBS 115943 / IPO323</strain>
    </source>
</reference>
<sequence>MQISKLAFILSMALATVADGPPPTFECSSTPGGNGVCHYDPTNQAQADCVDCSPDAGTGACVVNGQSFACTVRDMLETACRRWADDRLPSQYAGTAMEPSSSATVRSARGLAGLPSLATTYTSSTMPATGLHRAGVNMTTRHNFTIASERRRTPRAPRTVVLHDQFRHWGCRPMSKALVRMVSREAETG</sequence>
<accession>F9XCI0</accession>